<keyword evidence="3" id="KW-0808">Transferase</keyword>
<dbReference type="PANTHER" id="PTHR42832:SF3">
    <property type="entry name" value="L-GLUTAMINE--4-(METHYLSULFANYL)-2-OXOBUTANOATE AMINOTRANSFERASE"/>
    <property type="match status" value="1"/>
</dbReference>
<dbReference type="GO" id="GO:0030170">
    <property type="term" value="F:pyridoxal phosphate binding"/>
    <property type="evidence" value="ECO:0007669"/>
    <property type="project" value="InterPro"/>
</dbReference>
<protein>
    <submittedName>
        <fullName evidence="5">Unannotated protein</fullName>
    </submittedName>
</protein>
<dbReference type="Gene3D" id="3.90.1150.10">
    <property type="entry name" value="Aspartate Aminotransferase, domain 1"/>
    <property type="match status" value="1"/>
</dbReference>
<dbReference type="AlphaFoldDB" id="A0A6J7L561"/>
<dbReference type="PROSITE" id="PS00105">
    <property type="entry name" value="AA_TRANSFER_CLASS_1"/>
    <property type="match status" value="1"/>
</dbReference>
<dbReference type="InterPro" id="IPR015424">
    <property type="entry name" value="PyrdxlP-dep_Trfase"/>
</dbReference>
<dbReference type="InterPro" id="IPR015422">
    <property type="entry name" value="PyrdxlP-dep_Trfase_small"/>
</dbReference>
<dbReference type="InterPro" id="IPR015421">
    <property type="entry name" value="PyrdxlP-dep_Trfase_major"/>
</dbReference>
<dbReference type="CDD" id="cd00609">
    <property type="entry name" value="AAT_like"/>
    <property type="match status" value="1"/>
</dbReference>
<dbReference type="EMBL" id="CAFBNL010000138">
    <property type="protein sequence ID" value="CAB4963310.1"/>
    <property type="molecule type" value="Genomic_DNA"/>
</dbReference>
<gene>
    <name evidence="5" type="ORF">UFOPK3789_01425</name>
</gene>
<dbReference type="InterPro" id="IPR004839">
    <property type="entry name" value="Aminotransferase_I/II_large"/>
</dbReference>
<dbReference type="InterPro" id="IPR019880">
    <property type="entry name" value="OxyQ"/>
</dbReference>
<evidence type="ECO:0000256" key="3">
    <source>
        <dbReference type="ARBA" id="ARBA00022679"/>
    </source>
</evidence>
<evidence type="ECO:0000256" key="2">
    <source>
        <dbReference type="ARBA" id="ARBA00022576"/>
    </source>
</evidence>
<sequence>MTSQGFVPPPYPQDRLDALKKVADALPGGMVDCSIGNPVDPVPEVALEALAAAAALGNTYPPTIGTPDLREAASGWLRRRAGVEVDPVSEIIACIGTKELVGSLPHYLSLRDPSRDTILYPSVAYPTYEMGATLAGLRALPVSLHANWHIDLDSITAQDASRALVLWLNYPGNPTSTVAGAAEMARIVEWGRENGVLIASDECYYEFSGQEAAATALGTGNEGVIAVHSVSKRSNLAGFRAGFISGDKEIVKYLGEVRKHAGLMVPGPVQAAAAAVLDDDEHVDIQRARYSERRALMLDGLARHGLIHEGGSALFYLWLRSNDGVDGWTAAARLAESGLIVAPGDLYGAAGVEHLRLALTQPNERLQLALERLDARV</sequence>
<keyword evidence="2" id="KW-0032">Aminotransferase</keyword>
<dbReference type="InterPro" id="IPR004838">
    <property type="entry name" value="NHTrfase_class1_PyrdxlP-BS"/>
</dbReference>
<dbReference type="SUPFAM" id="SSF53383">
    <property type="entry name" value="PLP-dependent transferases"/>
    <property type="match status" value="1"/>
</dbReference>
<feature type="domain" description="Aminotransferase class I/classII large" evidence="4">
    <location>
        <begin position="32"/>
        <end position="373"/>
    </location>
</feature>
<accession>A0A6J7L561</accession>
<reference evidence="5" key="1">
    <citation type="submission" date="2020-05" db="EMBL/GenBank/DDBJ databases">
        <authorList>
            <person name="Chiriac C."/>
            <person name="Salcher M."/>
            <person name="Ghai R."/>
            <person name="Kavagutti S V."/>
        </authorList>
    </citation>
    <scope>NUCLEOTIDE SEQUENCE</scope>
</reference>
<dbReference type="InterPro" id="IPR050881">
    <property type="entry name" value="LL-DAP_aminotransferase"/>
</dbReference>
<dbReference type="Pfam" id="PF00155">
    <property type="entry name" value="Aminotran_1_2"/>
    <property type="match status" value="1"/>
</dbReference>
<evidence type="ECO:0000259" key="4">
    <source>
        <dbReference type="Pfam" id="PF00155"/>
    </source>
</evidence>
<name>A0A6J7L561_9ZZZZ</name>
<evidence type="ECO:0000313" key="5">
    <source>
        <dbReference type="EMBL" id="CAB4963310.1"/>
    </source>
</evidence>
<dbReference type="Gene3D" id="3.40.640.10">
    <property type="entry name" value="Type I PLP-dependent aspartate aminotransferase-like (Major domain)"/>
    <property type="match status" value="1"/>
</dbReference>
<evidence type="ECO:0000256" key="1">
    <source>
        <dbReference type="ARBA" id="ARBA00001933"/>
    </source>
</evidence>
<proteinExistence type="predicted"/>
<dbReference type="GO" id="GO:0008483">
    <property type="term" value="F:transaminase activity"/>
    <property type="evidence" value="ECO:0007669"/>
    <property type="project" value="UniProtKB-KW"/>
</dbReference>
<organism evidence="5">
    <name type="scientific">freshwater metagenome</name>
    <dbReference type="NCBI Taxonomy" id="449393"/>
    <lineage>
        <taxon>unclassified sequences</taxon>
        <taxon>metagenomes</taxon>
        <taxon>ecological metagenomes</taxon>
    </lineage>
</organism>
<comment type="cofactor">
    <cofactor evidence="1">
        <name>pyridoxal 5'-phosphate</name>
        <dbReference type="ChEBI" id="CHEBI:597326"/>
    </cofactor>
</comment>
<dbReference type="PANTHER" id="PTHR42832">
    <property type="entry name" value="AMINO ACID AMINOTRANSFERASE"/>
    <property type="match status" value="1"/>
</dbReference>
<dbReference type="NCBIfam" id="TIGR03539">
    <property type="entry name" value="DapC_actino"/>
    <property type="match status" value="1"/>
</dbReference>